<dbReference type="Pfam" id="PF01476">
    <property type="entry name" value="LysM"/>
    <property type="match status" value="2"/>
</dbReference>
<name>A0A4Y7QF66_9AGAM</name>
<keyword evidence="3" id="KW-0732">Signal</keyword>
<feature type="domain" description="LysM" evidence="4">
    <location>
        <begin position="83"/>
        <end position="129"/>
    </location>
</feature>
<dbReference type="AlphaFoldDB" id="A0A4Y7QF66"/>
<sequence>MFSNLALVAVVVAPFLGTAAAQGTCARNYTVALGDFCDGISAKESVSTFQLAHVNSAKIDPACDNLALGEPLCLGIVGQDCSATHVVASGDSCPVIAQNANIPTSTLLANNPNVFANCTNIYPGEVLCIDSKIFKYT</sequence>
<keyword evidence="6" id="KW-1185">Reference proteome</keyword>
<gene>
    <name evidence="5" type="ORF">BD410DRAFT_560764</name>
</gene>
<dbReference type="InterPro" id="IPR036779">
    <property type="entry name" value="LysM_dom_sf"/>
</dbReference>
<evidence type="ECO:0000256" key="2">
    <source>
        <dbReference type="ARBA" id="ARBA00023026"/>
    </source>
</evidence>
<dbReference type="InterPro" id="IPR052210">
    <property type="entry name" value="LysM1-like"/>
</dbReference>
<dbReference type="VEuPathDB" id="FungiDB:BD410DRAFT_560764"/>
<dbReference type="Gene3D" id="3.10.350.10">
    <property type="entry name" value="LysM domain"/>
    <property type="match status" value="2"/>
</dbReference>
<keyword evidence="2" id="KW-0843">Virulence</keyword>
<evidence type="ECO:0000313" key="5">
    <source>
        <dbReference type="EMBL" id="TDL26006.1"/>
    </source>
</evidence>
<evidence type="ECO:0000313" key="6">
    <source>
        <dbReference type="Proteomes" id="UP000294933"/>
    </source>
</evidence>
<dbReference type="STRING" id="50990.A0A4Y7QF66"/>
<dbReference type="PROSITE" id="PS51782">
    <property type="entry name" value="LYSM"/>
    <property type="match status" value="2"/>
</dbReference>
<dbReference type="EMBL" id="ML170162">
    <property type="protein sequence ID" value="TDL26006.1"/>
    <property type="molecule type" value="Genomic_DNA"/>
</dbReference>
<feature type="domain" description="LysM" evidence="4">
    <location>
        <begin position="27"/>
        <end position="74"/>
    </location>
</feature>
<dbReference type="PANTHER" id="PTHR34997:SF1">
    <property type="entry name" value="PEPTIDOGLYCAN-BINDING LYSIN DOMAIN"/>
    <property type="match status" value="1"/>
</dbReference>
<organism evidence="5 6">
    <name type="scientific">Rickenella mellea</name>
    <dbReference type="NCBI Taxonomy" id="50990"/>
    <lineage>
        <taxon>Eukaryota</taxon>
        <taxon>Fungi</taxon>
        <taxon>Dikarya</taxon>
        <taxon>Basidiomycota</taxon>
        <taxon>Agaricomycotina</taxon>
        <taxon>Agaricomycetes</taxon>
        <taxon>Hymenochaetales</taxon>
        <taxon>Rickenellaceae</taxon>
        <taxon>Rickenella</taxon>
    </lineage>
</organism>
<evidence type="ECO:0000256" key="3">
    <source>
        <dbReference type="SAM" id="SignalP"/>
    </source>
</evidence>
<evidence type="ECO:0000256" key="1">
    <source>
        <dbReference type="ARBA" id="ARBA00022669"/>
    </source>
</evidence>
<dbReference type="SUPFAM" id="SSF54106">
    <property type="entry name" value="LysM domain"/>
    <property type="match status" value="2"/>
</dbReference>
<reference evidence="5 6" key="1">
    <citation type="submission" date="2018-06" db="EMBL/GenBank/DDBJ databases">
        <title>A transcriptomic atlas of mushroom development highlights an independent origin of complex multicellularity.</title>
        <authorList>
            <consortium name="DOE Joint Genome Institute"/>
            <person name="Krizsan K."/>
            <person name="Almasi E."/>
            <person name="Merenyi Z."/>
            <person name="Sahu N."/>
            <person name="Viragh M."/>
            <person name="Koszo T."/>
            <person name="Mondo S."/>
            <person name="Kiss B."/>
            <person name="Balint B."/>
            <person name="Kues U."/>
            <person name="Barry K."/>
            <person name="Hegedus J.C."/>
            <person name="Henrissat B."/>
            <person name="Johnson J."/>
            <person name="Lipzen A."/>
            <person name="Ohm R."/>
            <person name="Nagy I."/>
            <person name="Pangilinan J."/>
            <person name="Yan J."/>
            <person name="Xiong Y."/>
            <person name="Grigoriev I.V."/>
            <person name="Hibbett D.S."/>
            <person name="Nagy L.G."/>
        </authorList>
    </citation>
    <scope>NUCLEOTIDE SEQUENCE [LARGE SCALE GENOMIC DNA]</scope>
    <source>
        <strain evidence="5 6">SZMC22713</strain>
    </source>
</reference>
<dbReference type="GO" id="GO:0008061">
    <property type="term" value="F:chitin binding"/>
    <property type="evidence" value="ECO:0007669"/>
    <property type="project" value="UniProtKB-KW"/>
</dbReference>
<dbReference type="InterPro" id="IPR018392">
    <property type="entry name" value="LysM"/>
</dbReference>
<protein>
    <recommendedName>
        <fullName evidence="4">LysM domain-containing protein</fullName>
    </recommendedName>
</protein>
<evidence type="ECO:0000259" key="4">
    <source>
        <dbReference type="PROSITE" id="PS51782"/>
    </source>
</evidence>
<proteinExistence type="predicted"/>
<keyword evidence="1" id="KW-0147">Chitin-binding</keyword>
<dbReference type="CDD" id="cd00118">
    <property type="entry name" value="LysM"/>
    <property type="match status" value="1"/>
</dbReference>
<feature type="signal peptide" evidence="3">
    <location>
        <begin position="1"/>
        <end position="21"/>
    </location>
</feature>
<accession>A0A4Y7QF66</accession>
<feature type="chain" id="PRO_5021257568" description="LysM domain-containing protein" evidence="3">
    <location>
        <begin position="22"/>
        <end position="137"/>
    </location>
</feature>
<dbReference type="OrthoDB" id="5985073at2759"/>
<dbReference type="SMART" id="SM00257">
    <property type="entry name" value="LysM"/>
    <property type="match status" value="2"/>
</dbReference>
<dbReference type="PANTHER" id="PTHR34997">
    <property type="entry name" value="AM15"/>
    <property type="match status" value="1"/>
</dbReference>
<dbReference type="Proteomes" id="UP000294933">
    <property type="component" value="Unassembled WGS sequence"/>
</dbReference>